<dbReference type="PROSITE" id="PS51257">
    <property type="entry name" value="PROKAR_LIPOPROTEIN"/>
    <property type="match status" value="1"/>
</dbReference>
<evidence type="ECO:0000313" key="1">
    <source>
        <dbReference type="EMBL" id="MCX2564419.1"/>
    </source>
</evidence>
<dbReference type="EMBL" id="JAPIUZ010000005">
    <property type="protein sequence ID" value="MCX2564419.1"/>
    <property type="molecule type" value="Genomic_DNA"/>
</dbReference>
<accession>A0ABT3QGK9</accession>
<evidence type="ECO:0008006" key="3">
    <source>
        <dbReference type="Google" id="ProtNLM"/>
    </source>
</evidence>
<reference evidence="1 2" key="1">
    <citation type="submission" date="2022-11" db="EMBL/GenBank/DDBJ databases">
        <title>Genome sequencing of Acetobacter type strain.</title>
        <authorList>
            <person name="Heo J."/>
            <person name="Lee D."/>
            <person name="Han B.-H."/>
            <person name="Hong S.-B."/>
            <person name="Kwon S.-W."/>
        </authorList>
    </citation>
    <scope>NUCLEOTIDE SEQUENCE [LARGE SCALE GENOMIC DNA]</scope>
    <source>
        <strain evidence="1 2">KACC 21253</strain>
    </source>
</reference>
<organism evidence="1 2">
    <name type="scientific">Acetobacter thailandicus</name>
    <dbReference type="NCBI Taxonomy" id="1502842"/>
    <lineage>
        <taxon>Bacteria</taxon>
        <taxon>Pseudomonadati</taxon>
        <taxon>Pseudomonadota</taxon>
        <taxon>Alphaproteobacteria</taxon>
        <taxon>Acetobacterales</taxon>
        <taxon>Acetobacteraceae</taxon>
        <taxon>Acetobacter</taxon>
    </lineage>
</organism>
<evidence type="ECO:0000313" key="2">
    <source>
        <dbReference type="Proteomes" id="UP001301152"/>
    </source>
</evidence>
<dbReference type="Proteomes" id="UP001301152">
    <property type="component" value="Unassembled WGS sequence"/>
</dbReference>
<dbReference type="RefSeq" id="WP_086553296.1">
    <property type="nucleotide sequence ID" value="NZ_JAERKZ010000011.1"/>
</dbReference>
<keyword evidence="2" id="KW-1185">Reference proteome</keyword>
<protein>
    <recommendedName>
        <fullName evidence="3">Lipoprotein</fullName>
    </recommendedName>
</protein>
<gene>
    <name evidence="1" type="ORF">OQ497_10675</name>
</gene>
<sequence length="233" mass="24125">MSVRLLNITGLFRSRPKASPLVILTSVFSLALSGCGYYDSRTAHKAQISLIGISSSDLQACMGIPDKTKKLPDGSEIYEYTRGLNIPSANDSTLFPLQSVVNIIENALGGAGKTCVADVRITDGKVTDLHYGGDNDEIVGADGVCATIARGCVRRPLPSMQVISSNPLGPVKAYRQPQIKPAKSQPVATGEGAAVTPQAGAAVEGMPATTLPDLKTKAVTPAIPSAIAPANAP</sequence>
<comment type="caution">
    <text evidence="1">The sequence shown here is derived from an EMBL/GenBank/DDBJ whole genome shotgun (WGS) entry which is preliminary data.</text>
</comment>
<proteinExistence type="predicted"/>
<name>A0ABT3QGK9_9PROT</name>